<proteinExistence type="predicted"/>
<reference evidence="5 9" key="6">
    <citation type="submission" date="2019-04" db="EMBL/GenBank/DDBJ databases">
        <title>Methylomes of two halophilic Archaea, Haloarcula marismortui and Haloferax mediterranei.</title>
        <authorList>
            <person name="DasSarma S."/>
            <person name="DasSarma P."/>
            <person name="DasSarma S."/>
            <person name="Fomenkov A."/>
            <person name="Vincze T."/>
            <person name="Anton B.P."/>
            <person name="Roberts R.J."/>
        </authorList>
    </citation>
    <scope>NUCLEOTIDE SEQUENCE [LARGE SCALE GENOMIC DNA]</scope>
    <source>
        <strain evidence="5">ATCC 33500</strain>
        <strain evidence="9">ATCC 33500 / DSM 1411 / JCM 8866 / NBRC 14739 / NCIMB 2177 / R-4</strain>
    </source>
</reference>
<dbReference type="SUPFAM" id="SSF53649">
    <property type="entry name" value="Alkaline phosphatase-like"/>
    <property type="match status" value="1"/>
</dbReference>
<evidence type="ECO:0000259" key="1">
    <source>
        <dbReference type="Pfam" id="PF00884"/>
    </source>
</evidence>
<dbReference type="KEGG" id="hme:HFX_1588"/>
<evidence type="ECO:0000313" key="6">
    <source>
        <dbReference type="Proteomes" id="UP000006469"/>
    </source>
</evidence>
<name>I3R4Y4_HALMT</name>
<dbReference type="OrthoDB" id="3164at2157"/>
<accession>I3R4Y4</accession>
<reference evidence="4 7" key="3">
    <citation type="journal article" date="2014" name="PLoS Genet.">
        <title>Phylogenetically driven sequencing of extremely halophilic archaea reveals strategies for static and dynamic osmo-response.</title>
        <authorList>
            <person name="Becker E.A."/>
            <person name="Seitzer P.M."/>
            <person name="Tritt A."/>
            <person name="Larsen D."/>
            <person name="Krusor M."/>
            <person name="Yao A.I."/>
            <person name="Wu D."/>
            <person name="Madern D."/>
            <person name="Eisen J.A."/>
            <person name="Darling A.E."/>
            <person name="Facciotti M.T."/>
        </authorList>
    </citation>
    <scope>NUCLEOTIDE SEQUENCE [LARGE SCALE GENOMIC DNA]</scope>
    <source>
        <strain evidence="4">ATCC 33500</strain>
        <strain evidence="7">ATCC 33500 / DSM 1411 / JCM 8866 / NBRC 14739 / NCIMB 2177 / R-4</strain>
    </source>
</reference>
<reference evidence="2" key="1">
    <citation type="journal article" date="2012" name="Appl. Environ. Microbiol.">
        <title>Identification of the haloarchaeal phasin (PhaP) that functions in polyhydroxyalkanoate accumulation and granule formation in Haloferax mediterranei.</title>
        <authorList>
            <person name="Cai S."/>
            <person name="Cai L."/>
            <person name="Liu H."/>
            <person name="Liu X."/>
            <person name="Han J."/>
            <person name="Zhou J."/>
            <person name="Xiang H."/>
        </authorList>
    </citation>
    <scope>NUCLEOTIDE SEQUENCE</scope>
    <source>
        <strain evidence="2">CGMCC 1.2087</strain>
    </source>
</reference>
<dbReference type="PaxDb" id="523841-HFX_1588"/>
<dbReference type="InterPro" id="IPR017850">
    <property type="entry name" value="Alkaline_phosphatase_core_sf"/>
</dbReference>
<dbReference type="CDD" id="cd16148">
    <property type="entry name" value="sulfatase_like"/>
    <property type="match status" value="1"/>
</dbReference>
<evidence type="ECO:0000313" key="2">
    <source>
        <dbReference type="EMBL" id="AFK19294.1"/>
    </source>
</evidence>
<dbReference type="EMBL" id="AOLO01000002">
    <property type="protein sequence ID" value="EMA04517.1"/>
    <property type="molecule type" value="Genomic_DNA"/>
</dbReference>
<dbReference type="Proteomes" id="UP000011603">
    <property type="component" value="Unassembled WGS sequence"/>
</dbReference>
<dbReference type="EMBL" id="CP039139">
    <property type="protein sequence ID" value="QCQ75761.1"/>
    <property type="molecule type" value="Genomic_DNA"/>
</dbReference>
<gene>
    <name evidence="2" type="ordered locus">HFX_1588</name>
    <name evidence="3" type="ORF">BM92_01175</name>
    <name evidence="4" type="ORF">C439_02542</name>
    <name evidence="5" type="ORF">E6P09_10970</name>
</gene>
<dbReference type="EMBL" id="CP007551">
    <property type="protein sequence ID" value="AHZ21348.1"/>
    <property type="molecule type" value="Genomic_DNA"/>
</dbReference>
<reference evidence="2" key="5">
    <citation type="submission" date="2014-05" db="EMBL/GenBank/DDBJ databases">
        <authorList>
            <person name="Wang L."/>
            <person name="Yang H."/>
            <person name="Xiang H."/>
        </authorList>
    </citation>
    <scope>NUCLEOTIDE SEQUENCE</scope>
    <source>
        <strain evidence="2">CGMCC 1.2087</strain>
    </source>
</reference>
<reference evidence="2 6" key="2">
    <citation type="journal article" date="2012" name="J. Bacteriol.">
        <title>Complete genome sequence of the metabolically versatile halophilic archaeon Haloferax mediterranei, a poly(3-hydroxybutyrate-co-3-hydroxyvalerate) producer.</title>
        <authorList>
            <person name="Han J."/>
            <person name="Zhang F."/>
            <person name="Hou J."/>
            <person name="Liu X."/>
            <person name="Li M."/>
            <person name="Liu H."/>
            <person name="Cai L."/>
            <person name="Zhang B."/>
            <person name="Chen Y."/>
            <person name="Zhou J."/>
            <person name="Hu S."/>
            <person name="Xiang H."/>
        </authorList>
    </citation>
    <scope>NUCLEOTIDE SEQUENCE [LARGE SCALE GENOMIC DNA]</scope>
    <source>
        <strain evidence="6">ATCC 33500 / DSM 1411 / JCM 8866 / NBRC 14739 / NCIMB 2177 / R-4</strain>
        <strain evidence="2">CGMCC 1.2087</strain>
    </source>
</reference>
<dbReference type="eggNOG" id="arCOG02785">
    <property type="taxonomic scope" value="Archaea"/>
</dbReference>
<dbReference type="Gene3D" id="3.40.720.10">
    <property type="entry name" value="Alkaline Phosphatase, subunit A"/>
    <property type="match status" value="1"/>
</dbReference>
<dbReference type="Proteomes" id="UP000006469">
    <property type="component" value="Chromosome"/>
</dbReference>
<dbReference type="STRING" id="523841.HFX_1588"/>
<dbReference type="Proteomes" id="UP000299011">
    <property type="component" value="Chromosome"/>
</dbReference>
<evidence type="ECO:0000313" key="5">
    <source>
        <dbReference type="EMBL" id="QCQ75761.1"/>
    </source>
</evidence>
<dbReference type="PANTHER" id="PTHR43751:SF3">
    <property type="entry name" value="SULFATASE N-TERMINAL DOMAIN-CONTAINING PROTEIN"/>
    <property type="match status" value="1"/>
</dbReference>
<dbReference type="PANTHER" id="PTHR43751">
    <property type="entry name" value="SULFATASE"/>
    <property type="match status" value="1"/>
</dbReference>
<dbReference type="Pfam" id="PF00884">
    <property type="entry name" value="Sulfatase"/>
    <property type="match status" value="1"/>
</dbReference>
<reference evidence="3 8" key="4">
    <citation type="submission" date="2014-04" db="EMBL/GenBank/DDBJ databases">
        <title>Transcriptional profiles of Haloferax mediterranei on the basis of nitrogen availability.</title>
        <authorList>
            <person name="Bautista V."/>
        </authorList>
    </citation>
    <scope>NUCLEOTIDE SEQUENCE [LARGE SCALE GENOMIC DNA]</scope>
    <source>
        <strain evidence="3">ATCC 33500</strain>
        <strain evidence="8">ATCC 33500 / DSM 1411 / JCM 8866 / NBRC 14739 / NCIMB 2177 / R-4</strain>
    </source>
</reference>
<keyword evidence="7" id="KW-1185">Reference proteome</keyword>
<dbReference type="GeneID" id="40156945"/>
<protein>
    <submittedName>
        <fullName evidence="2 4">Sulfatase</fullName>
    </submittedName>
</protein>
<dbReference type="HOGENOM" id="CLU_006332_14_1_2"/>
<organism evidence="2 6">
    <name type="scientific">Haloferax mediterranei (strain ATCC 33500 / DSM 1411 / JCM 8866 / NBRC 14739 / NCIMB 2177 / R-4)</name>
    <name type="common">Halobacterium mediterranei</name>
    <dbReference type="NCBI Taxonomy" id="523841"/>
    <lineage>
        <taxon>Archaea</taxon>
        <taxon>Methanobacteriati</taxon>
        <taxon>Methanobacteriota</taxon>
        <taxon>Stenosarchaea group</taxon>
        <taxon>Halobacteria</taxon>
        <taxon>Halobacteriales</taxon>
        <taxon>Haloferacaceae</taxon>
        <taxon>Haloferax</taxon>
    </lineage>
</organism>
<dbReference type="PATRIC" id="fig|523841.21.peg.513"/>
<sequence>MVSLRRPNVVLLIFDTLRVDALSCYSGDAVETPNIDRVAEEGVQFENAFSAGPWTPPAHGTLFSGRWPSETGFTGGMPWMDEDVPLLAEVLRDNGYDTVGVPGPAKMASATGLDRGFDWYYEAYEAVAERPSTAWFKQLLTDPAIRRDFIRMLTRGNDYYNELRIEKFQEGIAKTTNPFFGMMNLTTVHAPYDPPRPYKEAETPELSRPRLPILEEFTTSGGLDRDDVREDRVFDVADGEHIQNIRLRYLEDRSYVTDTELGIVEQWYDASVRYLDDQVGRVLDWLETAGKLDDTVLILTSDHGEYFGEHGGLSHGDFLYDEVMHVPLLISGPDIPSGETREDLVSLADVFATVCGCCDIECPPTSGIDLFGDETRDVVFGERAPTDERELTAADEVSEETVAALEMGRKSIRTTNYRFEIRSDGSEALYELPSETVVSDPDPELVESLRDRLVDTLGVEFDGDDGGDREFSDAVERNLRELGYLG</sequence>
<evidence type="ECO:0000313" key="3">
    <source>
        <dbReference type="EMBL" id="AHZ21348.1"/>
    </source>
</evidence>
<evidence type="ECO:0000313" key="4">
    <source>
        <dbReference type="EMBL" id="EMA04517.1"/>
    </source>
</evidence>
<evidence type="ECO:0000313" key="7">
    <source>
        <dbReference type="Proteomes" id="UP000011603"/>
    </source>
</evidence>
<feature type="domain" description="Sulfatase N-terminal" evidence="1">
    <location>
        <begin position="7"/>
        <end position="359"/>
    </location>
</feature>
<dbReference type="InterPro" id="IPR052701">
    <property type="entry name" value="GAG_Ulvan_Degrading_Sulfatases"/>
</dbReference>
<dbReference type="RefSeq" id="WP_004056867.1">
    <property type="nucleotide sequence ID" value="NC_017941.2"/>
</dbReference>
<dbReference type="InterPro" id="IPR000917">
    <property type="entry name" value="Sulfatase_N"/>
</dbReference>
<dbReference type="Proteomes" id="UP000027075">
    <property type="component" value="Chromosome"/>
</dbReference>
<dbReference type="AlphaFoldDB" id="I3R4Y4"/>
<evidence type="ECO:0000313" key="8">
    <source>
        <dbReference type="Proteomes" id="UP000027075"/>
    </source>
</evidence>
<dbReference type="EMBL" id="CP001868">
    <property type="protein sequence ID" value="AFK19294.1"/>
    <property type="molecule type" value="Genomic_DNA"/>
</dbReference>
<evidence type="ECO:0000313" key="9">
    <source>
        <dbReference type="Proteomes" id="UP000299011"/>
    </source>
</evidence>